<comment type="catalytic activity">
    <reaction evidence="12">
        <text>2'-deoxyribonucleotide-(2'-deoxyribose 5'-phosphate)-2'-deoxyribonucleotide-DNA = a 3'-end 2'-deoxyribonucleotide-(2,3-dehydro-2,3-deoxyribose 5'-phosphate)-DNA + a 5'-end 5'-phospho-2'-deoxyribonucleoside-DNA + H(+)</text>
        <dbReference type="Rhea" id="RHEA:66592"/>
        <dbReference type="Rhea" id="RHEA-COMP:13180"/>
        <dbReference type="Rhea" id="RHEA-COMP:16897"/>
        <dbReference type="Rhea" id="RHEA-COMP:17067"/>
        <dbReference type="ChEBI" id="CHEBI:15378"/>
        <dbReference type="ChEBI" id="CHEBI:136412"/>
        <dbReference type="ChEBI" id="CHEBI:157695"/>
        <dbReference type="ChEBI" id="CHEBI:167181"/>
        <dbReference type="EC" id="4.2.99.18"/>
    </reaction>
</comment>
<dbReference type="InterPro" id="IPR023170">
    <property type="entry name" value="HhH_base_excis_C"/>
</dbReference>
<feature type="binding site" evidence="12">
    <location>
        <position position="186"/>
    </location>
    <ligand>
        <name>[4Fe-4S] cluster</name>
        <dbReference type="ChEBI" id="CHEBI:49883"/>
    </ligand>
</feature>
<dbReference type="Gene3D" id="1.10.1670.10">
    <property type="entry name" value="Helix-hairpin-Helix base-excision DNA repair enzymes (C-terminal)"/>
    <property type="match status" value="1"/>
</dbReference>
<evidence type="ECO:0000259" key="13">
    <source>
        <dbReference type="SMART" id="SM00478"/>
    </source>
</evidence>
<keyword evidence="6 12" id="KW-0408">Iron</keyword>
<keyword evidence="5 12" id="KW-0378">Hydrolase</keyword>
<accession>A0A1B7LHF0</accession>
<dbReference type="InterPro" id="IPR003265">
    <property type="entry name" value="HhH-GPD_domain"/>
</dbReference>
<keyword evidence="4 12" id="KW-0227">DNA damage</keyword>
<dbReference type="Proteomes" id="UP000078532">
    <property type="component" value="Unassembled WGS sequence"/>
</dbReference>
<keyword evidence="8 12" id="KW-0238">DNA-binding</keyword>
<dbReference type="InterPro" id="IPR005759">
    <property type="entry name" value="Nth"/>
</dbReference>
<dbReference type="SUPFAM" id="SSF48150">
    <property type="entry name" value="DNA-glycosylase"/>
    <property type="match status" value="1"/>
</dbReference>
<dbReference type="FunFam" id="1.10.340.30:FF:000001">
    <property type="entry name" value="Endonuclease III"/>
    <property type="match status" value="1"/>
</dbReference>
<evidence type="ECO:0000256" key="6">
    <source>
        <dbReference type="ARBA" id="ARBA00023004"/>
    </source>
</evidence>
<keyword evidence="7 12" id="KW-0411">Iron-sulfur</keyword>
<dbReference type="PROSITE" id="PS01155">
    <property type="entry name" value="ENDONUCLEASE_III_2"/>
    <property type="match status" value="1"/>
</dbReference>
<dbReference type="PROSITE" id="PS00764">
    <property type="entry name" value="ENDONUCLEASE_III_1"/>
    <property type="match status" value="1"/>
</dbReference>
<keyword evidence="9 12" id="KW-0234">DNA repair</keyword>
<evidence type="ECO:0000256" key="8">
    <source>
        <dbReference type="ARBA" id="ARBA00023125"/>
    </source>
</evidence>
<dbReference type="AlphaFoldDB" id="A0A1B7LHF0"/>
<dbReference type="InterPro" id="IPR011257">
    <property type="entry name" value="DNA_glycosylase"/>
</dbReference>
<name>A0A1B7LHF0_9FIRM</name>
<organism evidence="14 15">
    <name type="scientific">Desulfotomaculum copahuensis</name>
    <dbReference type="NCBI Taxonomy" id="1838280"/>
    <lineage>
        <taxon>Bacteria</taxon>
        <taxon>Bacillati</taxon>
        <taxon>Bacillota</taxon>
        <taxon>Clostridia</taxon>
        <taxon>Eubacteriales</taxon>
        <taxon>Desulfotomaculaceae</taxon>
        <taxon>Desulfotomaculum</taxon>
    </lineage>
</organism>
<evidence type="ECO:0000256" key="10">
    <source>
        <dbReference type="ARBA" id="ARBA00023239"/>
    </source>
</evidence>
<feature type="binding site" evidence="12">
    <location>
        <position position="195"/>
    </location>
    <ligand>
        <name>[4Fe-4S] cluster</name>
        <dbReference type="ChEBI" id="CHEBI:49883"/>
    </ligand>
</feature>
<dbReference type="PANTHER" id="PTHR10359">
    <property type="entry name" value="A/G-SPECIFIC ADENINE GLYCOSYLASE/ENDONUCLEASE III"/>
    <property type="match status" value="1"/>
</dbReference>
<evidence type="ECO:0000313" key="15">
    <source>
        <dbReference type="Proteomes" id="UP000078532"/>
    </source>
</evidence>
<dbReference type="Gene3D" id="1.10.340.30">
    <property type="entry name" value="Hypothetical protein, domain 2"/>
    <property type="match status" value="1"/>
</dbReference>
<evidence type="ECO:0000256" key="2">
    <source>
        <dbReference type="ARBA" id="ARBA00022485"/>
    </source>
</evidence>
<dbReference type="GO" id="GO:0003677">
    <property type="term" value="F:DNA binding"/>
    <property type="evidence" value="ECO:0007669"/>
    <property type="project" value="UniProtKB-UniRule"/>
</dbReference>
<keyword evidence="3 12" id="KW-0479">Metal-binding</keyword>
<evidence type="ECO:0000256" key="4">
    <source>
        <dbReference type="ARBA" id="ARBA00022763"/>
    </source>
</evidence>
<dbReference type="EC" id="4.2.99.18" evidence="12"/>
<dbReference type="CDD" id="cd00056">
    <property type="entry name" value="ENDO3c"/>
    <property type="match status" value="1"/>
</dbReference>
<keyword evidence="11 12" id="KW-0326">Glycosidase</keyword>
<dbReference type="InterPro" id="IPR003651">
    <property type="entry name" value="Endonuclease3_FeS-loop_motif"/>
</dbReference>
<keyword evidence="14" id="KW-0255">Endonuclease</keyword>
<dbReference type="HAMAP" id="MF_00942">
    <property type="entry name" value="Nth"/>
    <property type="match status" value="1"/>
</dbReference>
<dbReference type="InterPro" id="IPR004036">
    <property type="entry name" value="Endonuclease-III-like_CS2"/>
</dbReference>
<dbReference type="SMART" id="SM00478">
    <property type="entry name" value="ENDO3c"/>
    <property type="match status" value="1"/>
</dbReference>
<dbReference type="PANTHER" id="PTHR10359:SF18">
    <property type="entry name" value="ENDONUCLEASE III"/>
    <property type="match status" value="1"/>
</dbReference>
<dbReference type="InterPro" id="IPR000445">
    <property type="entry name" value="HhH_motif"/>
</dbReference>
<keyword evidence="10 12" id="KW-0456">Lyase</keyword>
<dbReference type="GO" id="GO:0140078">
    <property type="term" value="F:class I DNA-(apurinic or apyrimidinic site) endonuclease activity"/>
    <property type="evidence" value="ECO:0007669"/>
    <property type="project" value="UniProtKB-EC"/>
</dbReference>
<dbReference type="NCBIfam" id="TIGR01083">
    <property type="entry name" value="nth"/>
    <property type="match status" value="1"/>
</dbReference>
<reference evidence="14 15" key="1">
    <citation type="submission" date="2016-04" db="EMBL/GenBank/DDBJ databases">
        <authorList>
            <person name="Evans L.H."/>
            <person name="Alamgir A."/>
            <person name="Owens N."/>
            <person name="Weber N.D."/>
            <person name="Virtaneva K."/>
            <person name="Barbian K."/>
            <person name="Babar A."/>
            <person name="Rosenke K."/>
        </authorList>
    </citation>
    <scope>NUCLEOTIDE SEQUENCE [LARGE SCALE GENOMIC DNA]</scope>
    <source>
        <strain evidence="14 15">LMa1</strain>
    </source>
</reference>
<evidence type="ECO:0000256" key="7">
    <source>
        <dbReference type="ARBA" id="ARBA00023014"/>
    </source>
</evidence>
<dbReference type="EMBL" id="LYVF01000062">
    <property type="protein sequence ID" value="OAT85538.1"/>
    <property type="molecule type" value="Genomic_DNA"/>
</dbReference>
<dbReference type="GO" id="GO:0019104">
    <property type="term" value="F:DNA N-glycosylase activity"/>
    <property type="evidence" value="ECO:0007669"/>
    <property type="project" value="UniProtKB-UniRule"/>
</dbReference>
<comment type="function">
    <text evidence="12">DNA repair enzyme that has both DNA N-glycosylase activity and AP-lyase activity. The DNA N-glycosylase activity releases various damaged pyrimidines from DNA by cleaving the N-glycosidic bond, leaving an AP (apurinic/apyrimidinic) site. The AP-lyase activity cleaves the phosphodiester bond 3' to the AP site by a beta-elimination, leaving a 3'-terminal unsaturated sugar and a product with a terminal 5'-phosphate.</text>
</comment>
<proteinExistence type="inferred from homology"/>
<dbReference type="SMART" id="SM00525">
    <property type="entry name" value="FES"/>
    <property type="match status" value="1"/>
</dbReference>
<dbReference type="STRING" id="1838280.A6M21_05860"/>
<dbReference type="GO" id="GO:0006285">
    <property type="term" value="P:base-excision repair, AP site formation"/>
    <property type="evidence" value="ECO:0007669"/>
    <property type="project" value="TreeGrafter"/>
</dbReference>
<dbReference type="Pfam" id="PF00633">
    <property type="entry name" value="HHH"/>
    <property type="match status" value="1"/>
</dbReference>
<sequence length="204" mass="22393">MLAVLARTYPEADTALHFASPFQLLVAAMLSAQSTDRQVNIITAGLFQRYRTPADFARLTPEELAEKIKGCGLYHNKSKNIIAASRMLVDKYAGAVPSTREELERLPGVGRKTANVVLNVAFGRPALPVDTHVFRVSHRLGLSSARTPERTEADLLKLIPEAQRRDAHHRLIAHGRQICRARRPRCAVCPLAALCPSRDAAPSG</sequence>
<dbReference type="FunFam" id="1.10.1670.10:FF:000001">
    <property type="entry name" value="Endonuclease III"/>
    <property type="match status" value="1"/>
</dbReference>
<evidence type="ECO:0000313" key="14">
    <source>
        <dbReference type="EMBL" id="OAT85538.1"/>
    </source>
</evidence>
<evidence type="ECO:0000256" key="12">
    <source>
        <dbReference type="HAMAP-Rule" id="MF_00942"/>
    </source>
</evidence>
<dbReference type="GO" id="GO:0046872">
    <property type="term" value="F:metal ion binding"/>
    <property type="evidence" value="ECO:0007669"/>
    <property type="project" value="UniProtKB-KW"/>
</dbReference>
<protein>
    <recommendedName>
        <fullName evidence="12">Endonuclease III</fullName>
        <ecNumber evidence="12">4.2.99.18</ecNumber>
    </recommendedName>
    <alternativeName>
        <fullName evidence="12">DNA-(apurinic or apyrimidinic site) lyase</fullName>
    </alternativeName>
</protein>
<keyword evidence="14" id="KW-0540">Nuclease</keyword>
<comment type="caution">
    <text evidence="14">The sequence shown here is derived from an EMBL/GenBank/DDBJ whole genome shotgun (WGS) entry which is preliminary data.</text>
</comment>
<keyword evidence="2 12" id="KW-0004">4Fe-4S</keyword>
<evidence type="ECO:0000256" key="5">
    <source>
        <dbReference type="ARBA" id="ARBA00022801"/>
    </source>
</evidence>
<comment type="cofactor">
    <cofactor evidence="12">
        <name>[4Fe-4S] cluster</name>
        <dbReference type="ChEBI" id="CHEBI:49883"/>
    </cofactor>
    <text evidence="12">Binds 1 [4Fe-4S] cluster.</text>
</comment>
<gene>
    <name evidence="12" type="primary">nth</name>
    <name evidence="14" type="ORF">A6M21_05860</name>
</gene>
<evidence type="ECO:0000256" key="11">
    <source>
        <dbReference type="ARBA" id="ARBA00023295"/>
    </source>
</evidence>
<feature type="domain" description="HhH-GPD" evidence="13">
    <location>
        <begin position="30"/>
        <end position="177"/>
    </location>
</feature>
<evidence type="ECO:0000256" key="3">
    <source>
        <dbReference type="ARBA" id="ARBA00022723"/>
    </source>
</evidence>
<dbReference type="InterPro" id="IPR004035">
    <property type="entry name" value="Endouclease-III_FeS-bd_BS"/>
</dbReference>
<evidence type="ECO:0000256" key="1">
    <source>
        <dbReference type="ARBA" id="ARBA00008343"/>
    </source>
</evidence>
<feature type="binding site" evidence="12">
    <location>
        <position position="179"/>
    </location>
    <ligand>
        <name>[4Fe-4S] cluster</name>
        <dbReference type="ChEBI" id="CHEBI:49883"/>
    </ligand>
</feature>
<dbReference type="Pfam" id="PF00730">
    <property type="entry name" value="HhH-GPD"/>
    <property type="match status" value="1"/>
</dbReference>
<dbReference type="PIRSF" id="PIRSF001435">
    <property type="entry name" value="Nth"/>
    <property type="match status" value="1"/>
</dbReference>
<feature type="binding site" evidence="12">
    <location>
        <position position="189"/>
    </location>
    <ligand>
        <name>[4Fe-4S] cluster</name>
        <dbReference type="ChEBI" id="CHEBI:49883"/>
    </ligand>
</feature>
<dbReference type="GO" id="GO:0051539">
    <property type="term" value="F:4 iron, 4 sulfur cluster binding"/>
    <property type="evidence" value="ECO:0007669"/>
    <property type="project" value="UniProtKB-UniRule"/>
</dbReference>
<keyword evidence="15" id="KW-1185">Reference proteome</keyword>
<comment type="similarity">
    <text evidence="1 12">Belongs to the Nth/MutY family.</text>
</comment>
<evidence type="ECO:0000256" key="9">
    <source>
        <dbReference type="ARBA" id="ARBA00023204"/>
    </source>
</evidence>